<accession>A0A8K0A9B7</accession>
<dbReference type="GO" id="GO:0005201">
    <property type="term" value="F:extracellular matrix structural constituent"/>
    <property type="evidence" value="ECO:0007669"/>
    <property type="project" value="TreeGrafter"/>
</dbReference>
<evidence type="ECO:0000313" key="7">
    <source>
        <dbReference type="EMBL" id="CAH1271066.1"/>
    </source>
</evidence>
<evidence type="ECO:0000256" key="2">
    <source>
        <dbReference type="ARBA" id="ARBA00022737"/>
    </source>
</evidence>
<dbReference type="PROSITE" id="PS51117">
    <property type="entry name" value="LAMININ_NTER"/>
    <property type="match status" value="1"/>
</dbReference>
<dbReference type="CDD" id="cd00055">
    <property type="entry name" value="EGF_Lam"/>
    <property type="match status" value="2"/>
</dbReference>
<dbReference type="AlphaFoldDB" id="A0A8K0A9B7"/>
<evidence type="ECO:0000256" key="1">
    <source>
        <dbReference type="ARBA" id="ARBA00022729"/>
    </source>
</evidence>
<dbReference type="Gene3D" id="2.60.120.260">
    <property type="entry name" value="Galactose-binding domain-like"/>
    <property type="match status" value="1"/>
</dbReference>
<dbReference type="InterPro" id="IPR002049">
    <property type="entry name" value="LE_dom"/>
</dbReference>
<keyword evidence="5" id="KW-0424">Laminin EGF-like domain</keyword>
<name>A0A8K0A9B7_BRALA</name>
<dbReference type="SMART" id="SM00180">
    <property type="entry name" value="EGF_Lam"/>
    <property type="match status" value="2"/>
</dbReference>
<dbReference type="PANTHER" id="PTHR10574:SF436">
    <property type="entry name" value="LAMININ SUBUNIT ALPHA-2"/>
    <property type="match status" value="1"/>
</dbReference>
<dbReference type="Gene3D" id="2.10.25.10">
    <property type="entry name" value="Laminin"/>
    <property type="match status" value="1"/>
</dbReference>
<proteinExistence type="predicted"/>
<evidence type="ECO:0000259" key="6">
    <source>
        <dbReference type="PROSITE" id="PS51117"/>
    </source>
</evidence>
<dbReference type="GO" id="GO:0007411">
    <property type="term" value="P:axon guidance"/>
    <property type="evidence" value="ECO:0007669"/>
    <property type="project" value="TreeGrafter"/>
</dbReference>
<gene>
    <name evidence="7" type="primary">LAMB1</name>
    <name evidence="7" type="ORF">BLAG_LOCUS23182</name>
</gene>
<keyword evidence="8" id="KW-1185">Reference proteome</keyword>
<evidence type="ECO:0000256" key="3">
    <source>
        <dbReference type="ARBA" id="ARBA00023157"/>
    </source>
</evidence>
<feature type="domain" description="Laminin N-terminal" evidence="6">
    <location>
        <begin position="1"/>
        <end position="132"/>
    </location>
</feature>
<evidence type="ECO:0000313" key="8">
    <source>
        <dbReference type="Proteomes" id="UP000838412"/>
    </source>
</evidence>
<evidence type="ECO:0000256" key="5">
    <source>
        <dbReference type="ARBA" id="ARBA00023292"/>
    </source>
</evidence>
<dbReference type="PANTHER" id="PTHR10574">
    <property type="entry name" value="NETRIN/LAMININ-RELATED"/>
    <property type="match status" value="1"/>
</dbReference>
<keyword evidence="2" id="KW-0677">Repeat</keyword>
<dbReference type="Pfam" id="PF00055">
    <property type="entry name" value="Laminin_N"/>
    <property type="match status" value="1"/>
</dbReference>
<dbReference type="InterPro" id="IPR008211">
    <property type="entry name" value="Laminin_N"/>
</dbReference>
<protein>
    <submittedName>
        <fullName evidence="7">LAMB1 protein</fullName>
    </submittedName>
</protein>
<dbReference type="PROSITE" id="PS01248">
    <property type="entry name" value="EGF_LAM_1"/>
    <property type="match status" value="1"/>
</dbReference>
<organism evidence="7 8">
    <name type="scientific">Branchiostoma lanceolatum</name>
    <name type="common">Common lancelet</name>
    <name type="synonym">Amphioxus lanceolatum</name>
    <dbReference type="NCBI Taxonomy" id="7740"/>
    <lineage>
        <taxon>Eukaryota</taxon>
        <taxon>Metazoa</taxon>
        <taxon>Chordata</taxon>
        <taxon>Cephalochordata</taxon>
        <taxon>Leptocardii</taxon>
        <taxon>Amphioxiformes</taxon>
        <taxon>Branchiostomatidae</taxon>
        <taxon>Branchiostoma</taxon>
    </lineage>
</organism>
<dbReference type="Proteomes" id="UP000838412">
    <property type="component" value="Chromosome 8"/>
</dbReference>
<dbReference type="InterPro" id="IPR056863">
    <property type="entry name" value="LMN_ATRN_NET-like_EGF"/>
</dbReference>
<dbReference type="GO" id="GO:0009887">
    <property type="term" value="P:animal organ morphogenesis"/>
    <property type="evidence" value="ECO:0007669"/>
    <property type="project" value="TreeGrafter"/>
</dbReference>
<evidence type="ECO:0000256" key="4">
    <source>
        <dbReference type="ARBA" id="ARBA00023180"/>
    </source>
</evidence>
<dbReference type="OrthoDB" id="5985440at2759"/>
<dbReference type="Pfam" id="PF24973">
    <property type="entry name" value="EGF_LMN_ATRN"/>
    <property type="match status" value="2"/>
</dbReference>
<keyword evidence="1" id="KW-0732">Signal</keyword>
<dbReference type="GO" id="GO:0005604">
    <property type="term" value="C:basement membrane"/>
    <property type="evidence" value="ECO:0007669"/>
    <property type="project" value="TreeGrafter"/>
</dbReference>
<keyword evidence="4" id="KW-0325">Glycoprotein</keyword>
<keyword evidence="3" id="KW-1015">Disulfide bond</keyword>
<dbReference type="SUPFAM" id="SSF57196">
    <property type="entry name" value="EGF/Laminin"/>
    <property type="match status" value="2"/>
</dbReference>
<sequence length="250" mass="27951">MQMSFKSKKPEGMVVEARNARNASTAEDAWYPLQYFAKDCSRSFPGVPTKGDDQDRTVPFCEVLDPTLDAGVQEQELVLYNPSLQYLDEFYSDETLYRHYMLTDVRVLMVSPGDTAEGLDFFAVSDWEVKGQCSCFGHAAECTGENENVCQCAHNTQGVNCEECLPLYNNRPWRMGTPDQANICQDCGCNGHASSCYYDAEKGYGVCENCTNNTQGDKCDQCKPFHYLSIEETPERNTMGGICRGKNSAL</sequence>
<dbReference type="EMBL" id="OV696693">
    <property type="protein sequence ID" value="CAH1271066.1"/>
    <property type="molecule type" value="Genomic_DNA"/>
</dbReference>
<dbReference type="GO" id="GO:0009888">
    <property type="term" value="P:tissue development"/>
    <property type="evidence" value="ECO:0007669"/>
    <property type="project" value="TreeGrafter"/>
</dbReference>
<dbReference type="InterPro" id="IPR050440">
    <property type="entry name" value="Laminin/Netrin_ECM"/>
</dbReference>
<reference evidence="7" key="1">
    <citation type="submission" date="2022-01" db="EMBL/GenBank/DDBJ databases">
        <authorList>
            <person name="Braso-Vives M."/>
        </authorList>
    </citation>
    <scope>NUCLEOTIDE SEQUENCE</scope>
</reference>